<dbReference type="AlphaFoldDB" id="A0AAV4I3J3"/>
<name>A0AAV4I3J3_9GAST</name>
<keyword evidence="3" id="KW-1185">Reference proteome</keyword>
<evidence type="ECO:0000313" key="3">
    <source>
        <dbReference type="Proteomes" id="UP000762676"/>
    </source>
</evidence>
<organism evidence="2 3">
    <name type="scientific">Elysia marginata</name>
    <dbReference type="NCBI Taxonomy" id="1093978"/>
    <lineage>
        <taxon>Eukaryota</taxon>
        <taxon>Metazoa</taxon>
        <taxon>Spiralia</taxon>
        <taxon>Lophotrochozoa</taxon>
        <taxon>Mollusca</taxon>
        <taxon>Gastropoda</taxon>
        <taxon>Heterobranchia</taxon>
        <taxon>Euthyneura</taxon>
        <taxon>Panpulmonata</taxon>
        <taxon>Sacoglossa</taxon>
        <taxon>Placobranchoidea</taxon>
        <taxon>Plakobranchidae</taxon>
        <taxon>Elysia</taxon>
    </lineage>
</organism>
<accession>A0AAV4I3J3</accession>
<feature type="compositionally biased region" description="Polar residues" evidence="1">
    <location>
        <begin position="1"/>
        <end position="15"/>
    </location>
</feature>
<evidence type="ECO:0008006" key="4">
    <source>
        <dbReference type="Google" id="ProtNLM"/>
    </source>
</evidence>
<reference evidence="2 3" key="1">
    <citation type="journal article" date="2021" name="Elife">
        <title>Chloroplast acquisition without the gene transfer in kleptoplastic sea slugs, Plakobranchus ocellatus.</title>
        <authorList>
            <person name="Maeda T."/>
            <person name="Takahashi S."/>
            <person name="Yoshida T."/>
            <person name="Shimamura S."/>
            <person name="Takaki Y."/>
            <person name="Nagai Y."/>
            <person name="Toyoda A."/>
            <person name="Suzuki Y."/>
            <person name="Arimoto A."/>
            <person name="Ishii H."/>
            <person name="Satoh N."/>
            <person name="Nishiyama T."/>
            <person name="Hasebe M."/>
            <person name="Maruyama T."/>
            <person name="Minagawa J."/>
            <person name="Obokata J."/>
            <person name="Shigenobu S."/>
        </authorList>
    </citation>
    <scope>NUCLEOTIDE SEQUENCE [LARGE SCALE GENOMIC DNA]</scope>
</reference>
<evidence type="ECO:0000256" key="1">
    <source>
        <dbReference type="SAM" id="MobiDB-lite"/>
    </source>
</evidence>
<proteinExistence type="predicted"/>
<comment type="caution">
    <text evidence="2">The sequence shown here is derived from an EMBL/GenBank/DDBJ whole genome shotgun (WGS) entry which is preliminary data.</text>
</comment>
<protein>
    <recommendedName>
        <fullName evidence="4">VQ domain-containing protein</fullName>
    </recommendedName>
</protein>
<gene>
    <name evidence="2" type="ORF">ElyMa_001178400</name>
</gene>
<dbReference type="Proteomes" id="UP000762676">
    <property type="component" value="Unassembled WGS sequence"/>
</dbReference>
<sequence>MDNQNHKNTGVQWQRQNDHHYDRNPTGLESDGNGRRTIITKRTRNNQAQRQCQKIIIITRAPEFIAIIKETAITARTSEYHGTSKRDNESKNWSLMAMSSGHCNHENNRILWQCPRDY</sequence>
<dbReference type="EMBL" id="BMAT01002309">
    <property type="protein sequence ID" value="GFS04520.1"/>
    <property type="molecule type" value="Genomic_DNA"/>
</dbReference>
<feature type="region of interest" description="Disordered" evidence="1">
    <location>
        <begin position="1"/>
        <end position="36"/>
    </location>
</feature>
<evidence type="ECO:0000313" key="2">
    <source>
        <dbReference type="EMBL" id="GFS04520.1"/>
    </source>
</evidence>